<feature type="active site" description="Charge relay system" evidence="8 9">
    <location>
        <position position="205"/>
    </location>
</feature>
<dbReference type="Gene3D" id="2.60.40.2310">
    <property type="match status" value="1"/>
</dbReference>
<dbReference type="FunFam" id="3.40.50.200:FF:000006">
    <property type="entry name" value="Subtilisin-like protease SBT1.5"/>
    <property type="match status" value="1"/>
</dbReference>
<evidence type="ECO:0000259" key="13">
    <source>
        <dbReference type="Pfam" id="PF17766"/>
    </source>
</evidence>
<name>A0A6J1FLU9_CUCMO</name>
<dbReference type="Pfam" id="PF17766">
    <property type="entry name" value="fn3_6"/>
    <property type="match status" value="1"/>
</dbReference>
<dbReference type="GO" id="GO:0005576">
    <property type="term" value="C:extracellular region"/>
    <property type="evidence" value="ECO:0007669"/>
    <property type="project" value="UniProtKB-SubCell"/>
</dbReference>
<keyword evidence="5 10" id="KW-0732">Signal</keyword>
<feature type="signal peptide" evidence="10">
    <location>
        <begin position="1"/>
        <end position="23"/>
    </location>
</feature>
<dbReference type="CDD" id="cd04852">
    <property type="entry name" value="Peptidases_S8_3"/>
    <property type="match status" value="1"/>
</dbReference>
<evidence type="ECO:0000256" key="8">
    <source>
        <dbReference type="PIRSR" id="PIRSR615500-1"/>
    </source>
</evidence>
<dbReference type="InterPro" id="IPR037045">
    <property type="entry name" value="S8pro/Inhibitor_I9_sf"/>
</dbReference>
<dbReference type="PROSITE" id="PS51892">
    <property type="entry name" value="SUBTILASE"/>
    <property type="match status" value="1"/>
</dbReference>
<evidence type="ECO:0000256" key="7">
    <source>
        <dbReference type="ARBA" id="ARBA00022825"/>
    </source>
</evidence>
<keyword evidence="3" id="KW-0964">Secreted</keyword>
<dbReference type="SUPFAM" id="SSF52743">
    <property type="entry name" value="Subtilisin-like"/>
    <property type="match status" value="1"/>
</dbReference>
<evidence type="ECO:0000256" key="2">
    <source>
        <dbReference type="ARBA" id="ARBA00011073"/>
    </source>
</evidence>
<gene>
    <name evidence="15" type="primary">LOC111446986</name>
</gene>
<dbReference type="GO" id="GO:0009609">
    <property type="term" value="P:response to symbiotic bacterium"/>
    <property type="evidence" value="ECO:0007669"/>
    <property type="project" value="UniProtKB-ARBA"/>
</dbReference>
<proteinExistence type="inferred from homology"/>
<dbReference type="PROSITE" id="PS00138">
    <property type="entry name" value="SUBTILASE_SER"/>
    <property type="match status" value="1"/>
</dbReference>
<evidence type="ECO:0000256" key="4">
    <source>
        <dbReference type="ARBA" id="ARBA00022670"/>
    </source>
</evidence>
<feature type="domain" description="Inhibitor I9" evidence="12">
    <location>
        <begin position="43"/>
        <end position="111"/>
    </location>
</feature>
<dbReference type="InterPro" id="IPR015500">
    <property type="entry name" value="Peptidase_S8_subtilisin-rel"/>
</dbReference>
<dbReference type="Gene3D" id="3.40.50.200">
    <property type="entry name" value="Peptidase S8/S53 domain"/>
    <property type="match status" value="1"/>
</dbReference>
<evidence type="ECO:0000313" key="14">
    <source>
        <dbReference type="Proteomes" id="UP000504609"/>
    </source>
</evidence>
<dbReference type="FunFam" id="2.60.40.2310:FF:000001">
    <property type="entry name" value="Subtilisin-like protease SBT1.5"/>
    <property type="match status" value="1"/>
</dbReference>
<dbReference type="Proteomes" id="UP000504609">
    <property type="component" value="Unplaced"/>
</dbReference>
<keyword evidence="4 9" id="KW-0645">Protease</keyword>
<dbReference type="Pfam" id="PF00082">
    <property type="entry name" value="Peptidase_S8"/>
    <property type="match status" value="1"/>
</dbReference>
<evidence type="ECO:0000313" key="15">
    <source>
        <dbReference type="RefSeq" id="XP_022941706.1"/>
    </source>
</evidence>
<dbReference type="Pfam" id="PF05922">
    <property type="entry name" value="Inhibitor_I9"/>
    <property type="match status" value="1"/>
</dbReference>
<evidence type="ECO:0000256" key="6">
    <source>
        <dbReference type="ARBA" id="ARBA00022801"/>
    </source>
</evidence>
<feature type="chain" id="PRO_5026838901" evidence="10">
    <location>
        <begin position="24"/>
        <end position="751"/>
    </location>
</feature>
<dbReference type="InterPro" id="IPR036852">
    <property type="entry name" value="Peptidase_S8/S53_dom_sf"/>
</dbReference>
<dbReference type="GeneID" id="111446986"/>
<evidence type="ECO:0000259" key="11">
    <source>
        <dbReference type="Pfam" id="PF00082"/>
    </source>
</evidence>
<dbReference type="Gene3D" id="3.30.70.80">
    <property type="entry name" value="Peptidase S8 propeptide/proteinase inhibitor I9"/>
    <property type="match status" value="1"/>
</dbReference>
<dbReference type="AlphaFoldDB" id="A0A6J1FLU9"/>
<dbReference type="GO" id="GO:0004252">
    <property type="term" value="F:serine-type endopeptidase activity"/>
    <property type="evidence" value="ECO:0007669"/>
    <property type="project" value="UniProtKB-UniRule"/>
</dbReference>
<evidence type="ECO:0000256" key="3">
    <source>
        <dbReference type="ARBA" id="ARBA00022525"/>
    </source>
</evidence>
<comment type="similarity">
    <text evidence="2 9">Belongs to the peptidase S8 family.</text>
</comment>
<dbReference type="InterPro" id="IPR000209">
    <property type="entry name" value="Peptidase_S8/S53_dom"/>
</dbReference>
<keyword evidence="7 9" id="KW-0720">Serine protease</keyword>
<dbReference type="Gene3D" id="3.50.30.30">
    <property type="match status" value="1"/>
</dbReference>
<accession>A0A6J1FLU9</accession>
<feature type="domain" description="Subtilisin-like protease fibronectin type-III" evidence="13">
    <location>
        <begin position="641"/>
        <end position="739"/>
    </location>
</feature>
<dbReference type="RefSeq" id="XP_022941706.1">
    <property type="nucleotide sequence ID" value="XM_023085938.1"/>
</dbReference>
<keyword evidence="14" id="KW-1185">Reference proteome</keyword>
<feature type="active site" description="Charge relay system" evidence="8 9">
    <location>
        <position position="532"/>
    </location>
</feature>
<sequence>MLISISSRVLVCVLLFVIGCVGAVEIDEEKKHFIVFLEMKPDLNEFDAVETHLNVLMSVKESYVEAEESMVYSYTKSFNAFAAKLTEDEALALSKREDVHHVIPNRYRKLQTTRSWDFIELPSKARRNSKETDIIVGLFDTGITPTADSFKDDGFGPPPKKWKGTCHHFANFTGCNQKLIGARYFKLDGNPDPADILSPIDVDGHGTHTSSTATGNAVAGASLSGLAKGTARGGVPSARVAMYKVCWASTGCADMDILAAFDAAIHDGVDVISISIGGGAFGNYSDDSISIGAFHALKKGIITVTSAGNDGPTPGSVVNHAPWIVTVGASAIDRKFISLLELGNGKNISGVGINTFNPKKKMYPLVYGGDVARGAENRESASHCAEDSLDPSKVKGSLVFCELITWGVDSVVNALGANGAIIQSDEYLDNANIFMAPATMVSSSVGAVIHSYIKSTRTPTAVIYKTRQLKAAAPMAASFSSRGPNPGTTRILKPDIAAPGVDILAGYTPLKSLTGQEGDTQFSKFTLMSGTSMACPHVAAAAAYVKSFHPLWSPGAIRSALITTASRISRQLNPDGEFAYGAGNLNPSRAINPGLIYDLNEMSYIQFLCSEGYTGSSIGVLAGTKSINCSTLIPGHGHDSLNYPTFQLRLKSPQRAMSTVFRRRVTNVGHPVSVYNATIKAPPGVEITVTPSTLSFSQLQQKRSFKVAVKAGPLASGKMVSGSVAWIGARHAVRSPIVVYSPEDEEVFVRD</sequence>
<evidence type="ECO:0000259" key="12">
    <source>
        <dbReference type="Pfam" id="PF05922"/>
    </source>
</evidence>
<dbReference type="InterPro" id="IPR041469">
    <property type="entry name" value="Subtilisin-like_FN3"/>
</dbReference>
<keyword evidence="6 9" id="KW-0378">Hydrolase</keyword>
<evidence type="ECO:0000256" key="9">
    <source>
        <dbReference type="PROSITE-ProRule" id="PRU01240"/>
    </source>
</evidence>
<comment type="subcellular location">
    <subcellularLocation>
        <location evidence="1">Secreted</location>
    </subcellularLocation>
</comment>
<evidence type="ECO:0000256" key="1">
    <source>
        <dbReference type="ARBA" id="ARBA00004613"/>
    </source>
</evidence>
<dbReference type="PRINTS" id="PR00723">
    <property type="entry name" value="SUBTILISIN"/>
</dbReference>
<dbReference type="GO" id="GO:0006508">
    <property type="term" value="P:proteolysis"/>
    <property type="evidence" value="ECO:0007669"/>
    <property type="project" value="UniProtKB-KW"/>
</dbReference>
<dbReference type="PANTHER" id="PTHR10795">
    <property type="entry name" value="PROPROTEIN CONVERTASE SUBTILISIN/KEXIN"/>
    <property type="match status" value="1"/>
</dbReference>
<organism evidence="14 15">
    <name type="scientific">Cucurbita moschata</name>
    <name type="common">Winter crookneck squash</name>
    <name type="synonym">Cucurbita pepo var. moschata</name>
    <dbReference type="NCBI Taxonomy" id="3662"/>
    <lineage>
        <taxon>Eukaryota</taxon>
        <taxon>Viridiplantae</taxon>
        <taxon>Streptophyta</taxon>
        <taxon>Embryophyta</taxon>
        <taxon>Tracheophyta</taxon>
        <taxon>Spermatophyta</taxon>
        <taxon>Magnoliopsida</taxon>
        <taxon>eudicotyledons</taxon>
        <taxon>Gunneridae</taxon>
        <taxon>Pentapetalae</taxon>
        <taxon>rosids</taxon>
        <taxon>fabids</taxon>
        <taxon>Cucurbitales</taxon>
        <taxon>Cucurbitaceae</taxon>
        <taxon>Cucurbiteae</taxon>
        <taxon>Cucurbita</taxon>
    </lineage>
</organism>
<feature type="domain" description="Peptidase S8/S53" evidence="11">
    <location>
        <begin position="133"/>
        <end position="581"/>
    </location>
</feature>
<dbReference type="InterPro" id="IPR010259">
    <property type="entry name" value="S8pro/Inhibitor_I9"/>
</dbReference>
<dbReference type="InterPro" id="IPR045051">
    <property type="entry name" value="SBT"/>
</dbReference>
<dbReference type="CDD" id="cd02120">
    <property type="entry name" value="PA_subtilisin_like"/>
    <property type="match status" value="1"/>
</dbReference>
<dbReference type="InterPro" id="IPR034197">
    <property type="entry name" value="Peptidases_S8_3"/>
</dbReference>
<evidence type="ECO:0000256" key="10">
    <source>
        <dbReference type="SAM" id="SignalP"/>
    </source>
</evidence>
<dbReference type="KEGG" id="cmos:111446986"/>
<reference evidence="15" key="1">
    <citation type="submission" date="2025-08" db="UniProtKB">
        <authorList>
            <consortium name="RefSeq"/>
        </authorList>
    </citation>
    <scope>IDENTIFICATION</scope>
    <source>
        <tissue evidence="15">Young leaves</tissue>
    </source>
</reference>
<protein>
    <submittedName>
        <fullName evidence="15">Subtilisin-like protease SBT4.14</fullName>
    </submittedName>
</protein>
<dbReference type="SMR" id="A0A6J1FLU9"/>
<dbReference type="InterPro" id="IPR023828">
    <property type="entry name" value="Peptidase_S8_Ser-AS"/>
</dbReference>
<evidence type="ECO:0000256" key="5">
    <source>
        <dbReference type="ARBA" id="ARBA00022729"/>
    </source>
</evidence>
<feature type="active site" description="Charge relay system" evidence="8 9">
    <location>
        <position position="140"/>
    </location>
</feature>